<dbReference type="EMBL" id="JAUSTN010000004">
    <property type="protein sequence ID" value="MDQ0274834.1"/>
    <property type="molecule type" value="Genomic_DNA"/>
</dbReference>
<dbReference type="InterPro" id="IPR001920">
    <property type="entry name" value="Asp/Glu_race"/>
</dbReference>
<dbReference type="EC" id="5.1.1.13" evidence="3"/>
<gene>
    <name evidence="3" type="ORF">J2S72_000855</name>
</gene>
<dbReference type="InterPro" id="IPR004380">
    <property type="entry name" value="Asp_race"/>
</dbReference>
<sequence length="228" mass="26126">MEKLAILGGMGPLATKVFYEKIIAHEDAKSDNEHLDILISSHASMPDRTQVILKGLHKSLVLKEVEKDLKIFEAYGAKNLAIPCNTFHYFYEDVKKLTKINIINMPYETLKELSKRGKKFIVLGTDGTKKGKVYKKFNAEFQMEEIETDQKTQEKIMEIIYKIKETNMTKSKELNDIIRTYKKLGAISILACTELSCIEIEDDLKDTIIDPLEILTKKSIELSGQKYK</sequence>
<evidence type="ECO:0000313" key="4">
    <source>
        <dbReference type="Proteomes" id="UP001236559"/>
    </source>
</evidence>
<name>A0ABU0AVG9_9FIRM</name>
<dbReference type="PANTHER" id="PTHR21198">
    <property type="entry name" value="GLUTAMATE RACEMASE"/>
    <property type="match status" value="1"/>
</dbReference>
<keyword evidence="2 3" id="KW-0413">Isomerase</keyword>
<evidence type="ECO:0000313" key="3">
    <source>
        <dbReference type="EMBL" id="MDQ0274834.1"/>
    </source>
</evidence>
<comment type="caution">
    <text evidence="3">The sequence shown here is derived from an EMBL/GenBank/DDBJ whole genome shotgun (WGS) entry which is preliminary data.</text>
</comment>
<evidence type="ECO:0000256" key="2">
    <source>
        <dbReference type="ARBA" id="ARBA00023235"/>
    </source>
</evidence>
<dbReference type="PANTHER" id="PTHR21198:SF7">
    <property type="entry name" value="ASPARTATE-GLUTAMATE RACEMASE FAMILY"/>
    <property type="match status" value="1"/>
</dbReference>
<dbReference type="Gene3D" id="3.40.50.1860">
    <property type="match status" value="2"/>
</dbReference>
<organism evidence="3 4">
    <name type="scientific">Peptoniphilus koenoeneniae</name>
    <dbReference type="NCBI Taxonomy" id="507751"/>
    <lineage>
        <taxon>Bacteria</taxon>
        <taxon>Bacillati</taxon>
        <taxon>Bacillota</taxon>
        <taxon>Tissierellia</taxon>
        <taxon>Tissierellales</taxon>
        <taxon>Peptoniphilaceae</taxon>
        <taxon>Peptoniphilus</taxon>
    </lineage>
</organism>
<protein>
    <submittedName>
        <fullName evidence="3">Aspartate racemase</fullName>
        <ecNumber evidence="3">5.1.1.13</ecNumber>
    </submittedName>
</protein>
<dbReference type="InterPro" id="IPR015942">
    <property type="entry name" value="Asp/Glu/hydantoin_racemase"/>
</dbReference>
<dbReference type="GO" id="GO:0047689">
    <property type="term" value="F:aspartate racemase activity"/>
    <property type="evidence" value="ECO:0007669"/>
    <property type="project" value="UniProtKB-EC"/>
</dbReference>
<evidence type="ECO:0000256" key="1">
    <source>
        <dbReference type="ARBA" id="ARBA00007847"/>
    </source>
</evidence>
<reference evidence="3 4" key="1">
    <citation type="submission" date="2023-07" db="EMBL/GenBank/DDBJ databases">
        <title>Genomic Encyclopedia of Type Strains, Phase IV (KMG-IV): sequencing the most valuable type-strain genomes for metagenomic binning, comparative biology and taxonomic classification.</title>
        <authorList>
            <person name="Goeker M."/>
        </authorList>
    </citation>
    <scope>NUCLEOTIDE SEQUENCE [LARGE SCALE GENOMIC DNA]</scope>
    <source>
        <strain evidence="3 4">DSM 22616</strain>
    </source>
</reference>
<dbReference type="SUPFAM" id="SSF53681">
    <property type="entry name" value="Aspartate/glutamate racemase"/>
    <property type="match status" value="2"/>
</dbReference>
<keyword evidence="4" id="KW-1185">Reference proteome</keyword>
<proteinExistence type="inferred from homology"/>
<dbReference type="NCBIfam" id="TIGR00035">
    <property type="entry name" value="asp_race"/>
    <property type="match status" value="1"/>
</dbReference>
<dbReference type="Proteomes" id="UP001236559">
    <property type="component" value="Unassembled WGS sequence"/>
</dbReference>
<dbReference type="RefSeq" id="WP_023056456.1">
    <property type="nucleotide sequence ID" value="NZ_JAUSTN010000004.1"/>
</dbReference>
<dbReference type="Pfam" id="PF01177">
    <property type="entry name" value="Asp_Glu_race"/>
    <property type="match status" value="1"/>
</dbReference>
<accession>A0ABU0AVG9</accession>
<comment type="similarity">
    <text evidence="1">Belongs to the aspartate/glutamate racemases family.</text>
</comment>